<reference evidence="1 2" key="1">
    <citation type="journal article" date="2013" name="Mar. Genomics">
        <title>Expression of sulfatases in Rhodopirellula baltica and the diversity of sulfatases in the genus Rhodopirellula.</title>
        <authorList>
            <person name="Wegner C.E."/>
            <person name="Richter-Heitmann T."/>
            <person name="Klindworth A."/>
            <person name="Klockow C."/>
            <person name="Richter M."/>
            <person name="Achstetter T."/>
            <person name="Glockner F.O."/>
            <person name="Harder J."/>
        </authorList>
    </citation>
    <scope>NUCLEOTIDE SEQUENCE [LARGE SCALE GENOMIC DNA]</scope>
    <source>
        <strain evidence="1 2">SH28</strain>
    </source>
</reference>
<sequence>MSPTWGASFETRMGGLLGEKVSALIISRPGFEKQH</sequence>
<protein>
    <submittedName>
        <fullName evidence="1">Uncharacterized protein</fullName>
    </submittedName>
</protein>
<proteinExistence type="predicted"/>
<evidence type="ECO:0000313" key="2">
    <source>
        <dbReference type="Proteomes" id="UP000007993"/>
    </source>
</evidence>
<comment type="caution">
    <text evidence="1">The sequence shown here is derived from an EMBL/GenBank/DDBJ whole genome shotgun (WGS) entry which is preliminary data.</text>
</comment>
<dbReference type="EMBL" id="AMCW01000147">
    <property type="protein sequence ID" value="EKJ99366.1"/>
    <property type="molecule type" value="Genomic_DNA"/>
</dbReference>
<dbReference type="AlphaFoldDB" id="K5CYZ8"/>
<evidence type="ECO:0000313" key="1">
    <source>
        <dbReference type="EMBL" id="EKJ99366.1"/>
    </source>
</evidence>
<accession>K5CYZ8</accession>
<gene>
    <name evidence="1" type="ORF">RBSH_05313</name>
</gene>
<name>K5CYZ8_RHOBT</name>
<dbReference type="Proteomes" id="UP000007993">
    <property type="component" value="Unassembled WGS sequence"/>
</dbReference>
<organism evidence="1 2">
    <name type="scientific">Rhodopirellula baltica SH28</name>
    <dbReference type="NCBI Taxonomy" id="993517"/>
    <lineage>
        <taxon>Bacteria</taxon>
        <taxon>Pseudomonadati</taxon>
        <taxon>Planctomycetota</taxon>
        <taxon>Planctomycetia</taxon>
        <taxon>Pirellulales</taxon>
        <taxon>Pirellulaceae</taxon>
        <taxon>Rhodopirellula</taxon>
    </lineage>
</organism>